<reference evidence="3 4" key="1">
    <citation type="submission" date="2015-01" db="EMBL/GenBank/DDBJ databases">
        <title>The Genome Sequence of Cryptococcus gattii CA1873.</title>
        <authorList>
            <consortium name="The Broad Institute Genomics Platform"/>
            <person name="Cuomo C."/>
            <person name="Litvintseva A."/>
            <person name="Chen Y."/>
            <person name="Heitman J."/>
            <person name="Sun S."/>
            <person name="Springer D."/>
            <person name="Dromer F."/>
            <person name="Young S."/>
            <person name="Zeng Q."/>
            <person name="Gargeya S."/>
            <person name="Abouelleil A."/>
            <person name="Alvarado L."/>
            <person name="Chapman S.B."/>
            <person name="Gainer-Dewar J."/>
            <person name="Goldberg J."/>
            <person name="Griggs A."/>
            <person name="Gujja S."/>
            <person name="Hansen M."/>
            <person name="Howarth C."/>
            <person name="Imamovic A."/>
            <person name="Larimer J."/>
            <person name="Murphy C."/>
            <person name="Naylor J."/>
            <person name="Pearson M."/>
            <person name="Priest M."/>
            <person name="Roberts A."/>
            <person name="Saif S."/>
            <person name="Shea T."/>
            <person name="Sykes S."/>
            <person name="Wortman J."/>
            <person name="Nusbaum C."/>
            <person name="Birren B."/>
        </authorList>
    </citation>
    <scope>NUCLEOTIDE SEQUENCE [LARGE SCALE GENOMIC DNA]</scope>
    <source>
        <strain evidence="3 4">CA1873</strain>
    </source>
</reference>
<dbReference type="SUPFAM" id="SSF55486">
    <property type="entry name" value="Metalloproteases ('zincins'), catalytic domain"/>
    <property type="match status" value="1"/>
</dbReference>
<organism evidence="3 4">
    <name type="scientific">Cryptococcus bacillisporus CA1873</name>
    <dbReference type="NCBI Taxonomy" id="1296111"/>
    <lineage>
        <taxon>Eukaryota</taxon>
        <taxon>Fungi</taxon>
        <taxon>Dikarya</taxon>
        <taxon>Basidiomycota</taxon>
        <taxon>Agaricomycotina</taxon>
        <taxon>Tremellomycetes</taxon>
        <taxon>Tremellales</taxon>
        <taxon>Cryptococcaceae</taxon>
        <taxon>Cryptococcus</taxon>
        <taxon>Cryptococcus gattii species complex</taxon>
    </lineage>
</organism>
<evidence type="ECO:0000313" key="3">
    <source>
        <dbReference type="EMBL" id="KIR58038.1"/>
    </source>
</evidence>
<protein>
    <recommendedName>
        <fullName evidence="5">Peptidase metallopeptidase domain-containing protein</fullName>
    </recommendedName>
</protein>
<feature type="signal peptide" evidence="2">
    <location>
        <begin position="1"/>
        <end position="20"/>
    </location>
</feature>
<dbReference type="Gene3D" id="3.40.390.10">
    <property type="entry name" value="Collagenase (Catalytic Domain)"/>
    <property type="match status" value="1"/>
</dbReference>
<dbReference type="EMBL" id="KN848907">
    <property type="protein sequence ID" value="KIR58038.1"/>
    <property type="molecule type" value="Genomic_DNA"/>
</dbReference>
<sequence>MVKATSVLATLIFTLSTASATWIPKIESRGDDTAKAPHKGDWMDHEWKGDWGNDKEHGHNKGSEKGKDWGKEHGWAKDHGHGGDKGDGGHKGGKDCGDKNWHGKDPDCKDGKGKDPVVIPDPIGPDPNTEVITPELIQLIIDNEATAPKPDLVIFDGDEDETFVPIPDDLPENYCIFEGLENPDSPAGFAAPAPDDLLDPDTCAAYYDGRNNFRRSTPNKRTYASTGSNRSPNRWRRGSVISICVEKNFDWMVTYNGVDLRASQVIAGATFRAVNLWNNGTAEGSAGLNPRFVSFEFTTECNRAVYRVKSHDNTKEGSPNVLADCQFPPYFNPTRQKILNVYNTAFEDNYQNVLTAIQSHELGHALGIAHENCQTLDPTEPCTSITDDVSGSLMTTSMDPSLTVDFAGPLADDIAGVNRYYSLAGGPGSPLGVILWRGFEGPFRG</sequence>
<evidence type="ECO:0000256" key="2">
    <source>
        <dbReference type="SAM" id="SignalP"/>
    </source>
</evidence>
<name>A0ABR5B373_CRYGA</name>
<keyword evidence="4" id="KW-1185">Reference proteome</keyword>
<gene>
    <name evidence="3" type="ORF">I314_06003</name>
</gene>
<accession>A0ABR5B373</accession>
<dbReference type="InterPro" id="IPR024079">
    <property type="entry name" value="MetalloPept_cat_dom_sf"/>
</dbReference>
<feature type="compositionally biased region" description="Basic and acidic residues" evidence="1">
    <location>
        <begin position="30"/>
        <end position="115"/>
    </location>
</feature>
<proteinExistence type="predicted"/>
<dbReference type="Proteomes" id="UP000053800">
    <property type="component" value="Unassembled WGS sequence"/>
</dbReference>
<evidence type="ECO:0000256" key="1">
    <source>
        <dbReference type="SAM" id="MobiDB-lite"/>
    </source>
</evidence>
<keyword evidence="2" id="KW-0732">Signal</keyword>
<evidence type="ECO:0000313" key="4">
    <source>
        <dbReference type="Proteomes" id="UP000053800"/>
    </source>
</evidence>
<feature type="chain" id="PRO_5046108445" description="Peptidase metallopeptidase domain-containing protein" evidence="2">
    <location>
        <begin position="21"/>
        <end position="445"/>
    </location>
</feature>
<evidence type="ECO:0008006" key="5">
    <source>
        <dbReference type="Google" id="ProtNLM"/>
    </source>
</evidence>
<feature type="region of interest" description="Disordered" evidence="1">
    <location>
        <begin position="30"/>
        <end position="117"/>
    </location>
</feature>